<dbReference type="RefSeq" id="WP_349243307.1">
    <property type="nucleotide sequence ID" value="NZ_JASCXX010000002.1"/>
</dbReference>
<sequence length="261" mass="27904">MASIIEKRLALHQRLARKEQEYAALKSQNVQLQALANLGSATSMIAHEINNLLTPLANYAALAAKNPQDADLVAKVLDKTTRNCERASKIMNSMLALANGRTQDKHRVFVGALVDDVFTCLCRDFNKDGIVVRIDVPDTLEVACVPVQVQQVFMNLILNARDAMLPGGGLLRIAAAENGGHVDITVSDTGRGIPAENIESIFEPFFTTKAASEGPATYSGSGVGLAFCKRVVDAHAGTISVDSHPGQGSTFHVRLPQSSSP</sequence>
<accession>A0AAW6TVJ5</accession>
<evidence type="ECO:0000256" key="3">
    <source>
        <dbReference type="ARBA" id="ARBA00022553"/>
    </source>
</evidence>
<evidence type="ECO:0000256" key="4">
    <source>
        <dbReference type="SAM" id="Coils"/>
    </source>
</evidence>
<dbReference type="InterPro" id="IPR005467">
    <property type="entry name" value="His_kinase_dom"/>
</dbReference>
<dbReference type="InterPro" id="IPR036097">
    <property type="entry name" value="HisK_dim/P_sf"/>
</dbReference>
<dbReference type="CDD" id="cd00075">
    <property type="entry name" value="HATPase"/>
    <property type="match status" value="1"/>
</dbReference>
<dbReference type="GO" id="GO:0000155">
    <property type="term" value="F:phosphorelay sensor kinase activity"/>
    <property type="evidence" value="ECO:0007669"/>
    <property type="project" value="InterPro"/>
</dbReference>
<dbReference type="SUPFAM" id="SSF55874">
    <property type="entry name" value="ATPase domain of HSP90 chaperone/DNA topoisomerase II/histidine kinase"/>
    <property type="match status" value="1"/>
</dbReference>
<feature type="domain" description="Histidine kinase" evidence="5">
    <location>
        <begin position="44"/>
        <end position="259"/>
    </location>
</feature>
<protein>
    <recommendedName>
        <fullName evidence="2">histidine kinase</fullName>
        <ecNumber evidence="2">2.7.13.3</ecNumber>
    </recommendedName>
</protein>
<keyword evidence="6" id="KW-0808">Transferase</keyword>
<organism evidence="6 7">
    <name type="scientific">Anaerobaca lacustris</name>
    <dbReference type="NCBI Taxonomy" id="3044600"/>
    <lineage>
        <taxon>Bacteria</taxon>
        <taxon>Pseudomonadati</taxon>
        <taxon>Planctomycetota</taxon>
        <taxon>Phycisphaerae</taxon>
        <taxon>Sedimentisphaerales</taxon>
        <taxon>Anaerobacaceae</taxon>
        <taxon>Anaerobaca</taxon>
    </lineage>
</organism>
<feature type="coiled-coil region" evidence="4">
    <location>
        <begin position="8"/>
        <end position="35"/>
    </location>
</feature>
<dbReference type="SMART" id="SM00388">
    <property type="entry name" value="HisKA"/>
    <property type="match status" value="1"/>
</dbReference>
<dbReference type="InterPro" id="IPR003594">
    <property type="entry name" value="HATPase_dom"/>
</dbReference>
<dbReference type="EC" id="2.7.13.3" evidence="2"/>
<evidence type="ECO:0000259" key="5">
    <source>
        <dbReference type="PROSITE" id="PS50109"/>
    </source>
</evidence>
<dbReference type="PROSITE" id="PS50109">
    <property type="entry name" value="HIS_KIN"/>
    <property type="match status" value="1"/>
</dbReference>
<dbReference type="Gene3D" id="1.10.287.130">
    <property type="match status" value="1"/>
</dbReference>
<dbReference type="AlphaFoldDB" id="A0AAW6TVJ5"/>
<proteinExistence type="predicted"/>
<keyword evidence="6" id="KW-0418">Kinase</keyword>
<dbReference type="SMART" id="SM00387">
    <property type="entry name" value="HATPase_c"/>
    <property type="match status" value="1"/>
</dbReference>
<name>A0AAW6TVJ5_9BACT</name>
<evidence type="ECO:0000256" key="2">
    <source>
        <dbReference type="ARBA" id="ARBA00012438"/>
    </source>
</evidence>
<comment type="catalytic activity">
    <reaction evidence="1">
        <text>ATP + protein L-histidine = ADP + protein N-phospho-L-histidine.</text>
        <dbReference type="EC" id="2.7.13.3"/>
    </reaction>
</comment>
<dbReference type="EMBL" id="JASCXX010000002">
    <property type="protein sequence ID" value="MDI6447896.1"/>
    <property type="molecule type" value="Genomic_DNA"/>
</dbReference>
<keyword evidence="7" id="KW-1185">Reference proteome</keyword>
<dbReference type="SUPFAM" id="SSF47384">
    <property type="entry name" value="Homodimeric domain of signal transducing histidine kinase"/>
    <property type="match status" value="1"/>
</dbReference>
<dbReference type="Proteomes" id="UP001431776">
    <property type="component" value="Unassembled WGS sequence"/>
</dbReference>
<dbReference type="InterPro" id="IPR036890">
    <property type="entry name" value="HATPase_C_sf"/>
</dbReference>
<gene>
    <name evidence="6" type="ORF">QJ522_02475</name>
</gene>
<evidence type="ECO:0000313" key="6">
    <source>
        <dbReference type="EMBL" id="MDI6447896.1"/>
    </source>
</evidence>
<evidence type="ECO:0000313" key="7">
    <source>
        <dbReference type="Proteomes" id="UP001431776"/>
    </source>
</evidence>
<dbReference type="Gene3D" id="3.30.565.10">
    <property type="entry name" value="Histidine kinase-like ATPase, C-terminal domain"/>
    <property type="match status" value="1"/>
</dbReference>
<keyword evidence="4" id="KW-0175">Coiled coil</keyword>
<dbReference type="InterPro" id="IPR004358">
    <property type="entry name" value="Sig_transdc_His_kin-like_C"/>
</dbReference>
<reference evidence="6" key="1">
    <citation type="submission" date="2023-05" db="EMBL/GenBank/DDBJ databases">
        <title>Anaerotaeda fermentans gen. nov., sp. nov., a novel anaerobic planctomycete of the new family within the order Sedimentisphaerales isolated from Taman Peninsula, Russia.</title>
        <authorList>
            <person name="Khomyakova M.A."/>
            <person name="Merkel A.Y."/>
            <person name="Slobodkin A.I."/>
        </authorList>
    </citation>
    <scope>NUCLEOTIDE SEQUENCE</scope>
    <source>
        <strain evidence="6">M17dextr</strain>
    </source>
</reference>
<dbReference type="PANTHER" id="PTHR43065">
    <property type="entry name" value="SENSOR HISTIDINE KINASE"/>
    <property type="match status" value="1"/>
</dbReference>
<dbReference type="CDD" id="cd00082">
    <property type="entry name" value="HisKA"/>
    <property type="match status" value="1"/>
</dbReference>
<keyword evidence="3" id="KW-0597">Phosphoprotein</keyword>
<dbReference type="PRINTS" id="PR00344">
    <property type="entry name" value="BCTRLSENSOR"/>
</dbReference>
<comment type="caution">
    <text evidence="6">The sequence shown here is derived from an EMBL/GenBank/DDBJ whole genome shotgun (WGS) entry which is preliminary data.</text>
</comment>
<evidence type="ECO:0000256" key="1">
    <source>
        <dbReference type="ARBA" id="ARBA00000085"/>
    </source>
</evidence>
<dbReference type="Pfam" id="PF02518">
    <property type="entry name" value="HATPase_c"/>
    <property type="match status" value="1"/>
</dbReference>
<dbReference type="PANTHER" id="PTHR43065:SF42">
    <property type="entry name" value="TWO-COMPONENT SENSOR PPRA"/>
    <property type="match status" value="1"/>
</dbReference>
<dbReference type="Pfam" id="PF00512">
    <property type="entry name" value="HisKA"/>
    <property type="match status" value="1"/>
</dbReference>
<dbReference type="InterPro" id="IPR003661">
    <property type="entry name" value="HisK_dim/P_dom"/>
</dbReference>